<gene>
    <name evidence="1" type="ORF">B0H17DRAFT_1149816</name>
</gene>
<reference evidence="1" key="1">
    <citation type="submission" date="2023-03" db="EMBL/GenBank/DDBJ databases">
        <title>Massive genome expansion in bonnet fungi (Mycena s.s.) driven by repeated elements and novel gene families across ecological guilds.</title>
        <authorList>
            <consortium name="Lawrence Berkeley National Laboratory"/>
            <person name="Harder C.B."/>
            <person name="Miyauchi S."/>
            <person name="Viragh M."/>
            <person name="Kuo A."/>
            <person name="Thoen E."/>
            <person name="Andreopoulos B."/>
            <person name="Lu D."/>
            <person name="Skrede I."/>
            <person name="Drula E."/>
            <person name="Henrissat B."/>
            <person name="Morin E."/>
            <person name="Kohler A."/>
            <person name="Barry K."/>
            <person name="LaButti K."/>
            <person name="Morin E."/>
            <person name="Salamov A."/>
            <person name="Lipzen A."/>
            <person name="Mereny Z."/>
            <person name="Hegedus B."/>
            <person name="Baldrian P."/>
            <person name="Stursova M."/>
            <person name="Weitz H."/>
            <person name="Taylor A."/>
            <person name="Grigoriev I.V."/>
            <person name="Nagy L.G."/>
            <person name="Martin F."/>
            <person name="Kauserud H."/>
        </authorList>
    </citation>
    <scope>NUCLEOTIDE SEQUENCE</scope>
    <source>
        <strain evidence="1">CBHHK067</strain>
    </source>
</reference>
<name>A0AAD7BYA4_MYCRO</name>
<evidence type="ECO:0000313" key="1">
    <source>
        <dbReference type="EMBL" id="KAJ7633981.1"/>
    </source>
</evidence>
<keyword evidence="2" id="KW-1185">Reference proteome</keyword>
<dbReference type="EMBL" id="JARKIE010000480">
    <property type="protein sequence ID" value="KAJ7633981.1"/>
    <property type="molecule type" value="Genomic_DNA"/>
</dbReference>
<accession>A0AAD7BYA4</accession>
<dbReference type="Proteomes" id="UP001221757">
    <property type="component" value="Unassembled WGS sequence"/>
</dbReference>
<dbReference type="AlphaFoldDB" id="A0AAD7BYA4"/>
<evidence type="ECO:0000313" key="2">
    <source>
        <dbReference type="Proteomes" id="UP001221757"/>
    </source>
</evidence>
<sequence length="216" mass="23873">MADCTVGWIRLEPHLPGITDTERSCARASGPYFPRIDLELVGAPHAPLGLVIHGINLVSAHPAPLGLVIHKINFVRVQRLQKARHRVANGPRLESNEHLLLKTIAYVLWSAGAHPAPLGLVSQEITAVKYTANFNTKREPSDCEWPRLESNELLLLNTIAHVLILLWSAGAHPAPLGLIPREGSLVRWTANYCSYCSPWAIQKFLVNPQVIHKPSL</sequence>
<organism evidence="1 2">
    <name type="scientific">Mycena rosella</name>
    <name type="common">Pink bonnet</name>
    <name type="synonym">Agaricus rosellus</name>
    <dbReference type="NCBI Taxonomy" id="1033263"/>
    <lineage>
        <taxon>Eukaryota</taxon>
        <taxon>Fungi</taxon>
        <taxon>Dikarya</taxon>
        <taxon>Basidiomycota</taxon>
        <taxon>Agaricomycotina</taxon>
        <taxon>Agaricomycetes</taxon>
        <taxon>Agaricomycetidae</taxon>
        <taxon>Agaricales</taxon>
        <taxon>Marasmiineae</taxon>
        <taxon>Mycenaceae</taxon>
        <taxon>Mycena</taxon>
    </lineage>
</organism>
<protein>
    <submittedName>
        <fullName evidence="1">Uncharacterized protein</fullName>
    </submittedName>
</protein>
<comment type="caution">
    <text evidence="1">The sequence shown here is derived from an EMBL/GenBank/DDBJ whole genome shotgun (WGS) entry which is preliminary data.</text>
</comment>
<proteinExistence type="predicted"/>